<evidence type="ECO:0000256" key="2">
    <source>
        <dbReference type="PIRSR" id="PIRSR001238-1"/>
    </source>
</evidence>
<dbReference type="GO" id="GO:0006508">
    <property type="term" value="P:proteolysis"/>
    <property type="evidence" value="ECO:0007669"/>
    <property type="project" value="UniProtKB-KW"/>
</dbReference>
<feature type="binding site" evidence="3">
    <location>
        <position position="227"/>
    </location>
    <ligand>
        <name>Zn(2+)</name>
        <dbReference type="ChEBI" id="CHEBI:29105"/>
        <label>2</label>
        <note>catalytic</note>
    </ligand>
</feature>
<keyword evidence="1" id="KW-0482">Metalloprotease</keyword>
<dbReference type="Proteomes" id="UP001223261">
    <property type="component" value="Chromosome"/>
</dbReference>
<dbReference type="GO" id="GO:0008237">
    <property type="term" value="F:metallopeptidase activity"/>
    <property type="evidence" value="ECO:0007669"/>
    <property type="project" value="UniProtKB-KW"/>
</dbReference>
<dbReference type="Gene3D" id="2.30.40.10">
    <property type="entry name" value="Urease, subunit C, domain 1"/>
    <property type="match status" value="1"/>
</dbReference>
<accession>A0AAX3W295</accession>
<gene>
    <name evidence="5" type="primary">iadA</name>
    <name evidence="5" type="ORF">PYH69_12160</name>
</gene>
<feature type="binding site" evidence="3">
    <location>
        <position position="278"/>
    </location>
    <ligand>
        <name>Zn(2+)</name>
        <dbReference type="ChEBI" id="CHEBI:29105"/>
        <label>1</label>
        <note>catalytic</note>
    </ligand>
</feature>
<feature type="domain" description="Amidohydrolase-related" evidence="4">
    <location>
        <begin position="55"/>
        <end position="369"/>
    </location>
</feature>
<dbReference type="SUPFAM" id="SSF51338">
    <property type="entry name" value="Composite domain of metallo-dependent hydrolases"/>
    <property type="match status" value="1"/>
</dbReference>
<protein>
    <recommendedName>
        <fullName evidence="1">Isoaspartyl dipeptidase</fullName>
        <ecNumber evidence="1">3.4.19.-</ecNumber>
    </recommendedName>
</protein>
<dbReference type="EMBL" id="CP118848">
    <property type="protein sequence ID" value="WHI59463.1"/>
    <property type="molecule type" value="Genomic_DNA"/>
</dbReference>
<evidence type="ECO:0000313" key="5">
    <source>
        <dbReference type="EMBL" id="WHI59463.1"/>
    </source>
</evidence>
<dbReference type="InterPro" id="IPR011059">
    <property type="entry name" value="Metal-dep_hydrolase_composite"/>
</dbReference>
<dbReference type="InterPro" id="IPR050378">
    <property type="entry name" value="Metallo-dep_Hydrolases_sf"/>
</dbReference>
<comment type="cofactor">
    <cofactor evidence="1 3">
        <name>Zn(2+)</name>
        <dbReference type="ChEBI" id="CHEBI:29105"/>
    </cofactor>
    <text evidence="1 3">Binds 2 Zn(2+) ions per subunit.</text>
</comment>
<dbReference type="InterPro" id="IPR006680">
    <property type="entry name" value="Amidohydro-rel"/>
</dbReference>
<evidence type="ECO:0000313" key="6">
    <source>
        <dbReference type="Proteomes" id="UP001223261"/>
    </source>
</evidence>
<comment type="subcellular location">
    <subcellularLocation>
        <location evidence="1">Cytoplasm</location>
    </subcellularLocation>
</comment>
<name>A0AAX3W295_MAMLE</name>
<dbReference type="GO" id="GO:0046872">
    <property type="term" value="F:metal ion binding"/>
    <property type="evidence" value="ECO:0007669"/>
    <property type="project" value="UniProtKB-KW"/>
</dbReference>
<dbReference type="PIRSF" id="PIRSF001238">
    <property type="entry name" value="IadA"/>
    <property type="match status" value="1"/>
</dbReference>
<feature type="binding site" evidence="3">
    <location>
        <position position="198"/>
    </location>
    <ligand>
        <name>Zn(2+)</name>
        <dbReference type="ChEBI" id="CHEBI:29105"/>
        <label>2</label>
        <note>catalytic</note>
    </ligand>
</feature>
<keyword evidence="1" id="KW-0645">Protease</keyword>
<comment type="function">
    <text evidence="1">Catalyzes the hydrolytic cleavage of a subset of L-isoaspartyl (L-beta-aspartyl) dipeptides. Used to degrade proteins damaged by L-isoaspartyl residues formation.</text>
</comment>
<dbReference type="RefSeq" id="WP_016998761.1">
    <property type="nucleotide sequence ID" value="NZ_CP059679.1"/>
</dbReference>
<dbReference type="PANTHER" id="PTHR11647">
    <property type="entry name" value="HYDRANTOINASE/DIHYDROPYRIMIDINASE FAMILY MEMBER"/>
    <property type="match status" value="1"/>
</dbReference>
<feature type="binding site" evidence="3">
    <location>
        <position position="66"/>
    </location>
    <ligand>
        <name>Zn(2+)</name>
        <dbReference type="ChEBI" id="CHEBI:29105"/>
        <label>1</label>
        <note>catalytic</note>
    </ligand>
</feature>
<keyword evidence="1 3" id="KW-0479">Metal-binding</keyword>
<comment type="similarity">
    <text evidence="1">Belongs to the peptidase M38 family.</text>
</comment>
<proteinExistence type="inferred from homology"/>
<dbReference type="GO" id="GO:0016810">
    <property type="term" value="F:hydrolase activity, acting on carbon-nitrogen (but not peptide) bonds"/>
    <property type="evidence" value="ECO:0007669"/>
    <property type="project" value="InterPro"/>
</dbReference>
<dbReference type="GeneID" id="99675810"/>
<dbReference type="SUPFAM" id="SSF51556">
    <property type="entry name" value="Metallo-dependent hydrolases"/>
    <property type="match status" value="1"/>
</dbReference>
<dbReference type="Gene3D" id="3.20.20.140">
    <property type="entry name" value="Metal-dependent hydrolases"/>
    <property type="match status" value="1"/>
</dbReference>
<dbReference type="AlphaFoldDB" id="A0AAX3W295"/>
<dbReference type="GO" id="GO:0008798">
    <property type="term" value="F:beta-aspartyl-peptidase activity"/>
    <property type="evidence" value="ECO:0007669"/>
    <property type="project" value="InterPro"/>
</dbReference>
<dbReference type="EC" id="3.4.19.-" evidence="1"/>
<dbReference type="NCBIfam" id="TIGR01975">
    <property type="entry name" value="isoAsp_dipep"/>
    <property type="match status" value="1"/>
</dbReference>
<sequence length="383" mass="42265">MFTIIKNGDIYSPKYIGQNSILIQGQTILKIGDIDIEKFKDIDPNLNIIDAEDNILIPGIIDPHIHLLGGGGEAGYMTRTPEVNLSELIECGITSVIGLIGTDGISRTLSSLYAKAKALEAEGISTYMYTGNYHLPVTTITDSIKEDLMLIDKVIGTGEIAINDFRSSIPSTNELAKIIAETTVGGMLSGKAGVTHFHLGTGKHNLNQIHNLLANYDVKANKIYITHFDKSLDLLKEGITLSNQGVYIDLTADTNTVDCVDYYLQNNGDIAQLTISSDGHGSLPKFDHNNQLVGYDVAKCYTLTEQLFNLLKHYHQDKWDDIIALFTSNVANALTLHHKGHIHENYDADILIIDKNSNKIKNVLAKGKEMLSDYKVIRKGMYE</sequence>
<feature type="active site" description="Proton acceptor" evidence="2">
    <location>
        <position position="278"/>
    </location>
</feature>
<evidence type="ECO:0000259" key="4">
    <source>
        <dbReference type="Pfam" id="PF01979"/>
    </source>
</evidence>
<organism evidence="5 6">
    <name type="scientific">Mammaliicoccus lentus</name>
    <name type="common">Staphylococcus lentus</name>
    <dbReference type="NCBI Taxonomy" id="42858"/>
    <lineage>
        <taxon>Bacteria</taxon>
        <taxon>Bacillati</taxon>
        <taxon>Bacillota</taxon>
        <taxon>Bacilli</taxon>
        <taxon>Bacillales</taxon>
        <taxon>Staphylococcaceae</taxon>
        <taxon>Mammaliicoccus</taxon>
    </lineage>
</organism>
<dbReference type="PANTHER" id="PTHR11647:SF1">
    <property type="entry name" value="COLLAPSIN RESPONSE MEDIATOR PROTEIN"/>
    <property type="match status" value="1"/>
</dbReference>
<dbReference type="Pfam" id="PF01979">
    <property type="entry name" value="Amidohydro_1"/>
    <property type="match status" value="1"/>
</dbReference>
<reference evidence="5" key="1">
    <citation type="journal article" date="2023" name="Antibiotics">
        <title>Prevalence and Molecular Characterization of Methicillin-Resistant Staphylococci (MRS) and Mammaliicocci (MRM) in Dromedary Camels from Algeria: First Detection of SCCmec-mecC Hybrid in Methicillin-Resistant Mammaliicoccus lentus.</title>
        <authorList>
            <person name="Belhout C."/>
            <person name="Boyen F."/>
            <person name="Vereecke N."/>
            <person name="Theuns S."/>
            <person name="Taibi N."/>
            <person name="Stegger M."/>
            <person name="de la Fe-Rodriguez P.Y."/>
            <person name="Bouayad L."/>
            <person name="Elgroud R."/>
            <person name="Butaye P."/>
        </authorList>
    </citation>
    <scope>NUCLEOTIDE SEQUENCE</scope>
    <source>
        <strain evidence="5">7048</strain>
    </source>
</reference>
<dbReference type="GO" id="GO:0005737">
    <property type="term" value="C:cytoplasm"/>
    <property type="evidence" value="ECO:0007669"/>
    <property type="project" value="UniProtKB-SubCell"/>
</dbReference>
<dbReference type="InterPro" id="IPR032466">
    <property type="entry name" value="Metal_Hydrolase"/>
</dbReference>
<evidence type="ECO:0000256" key="1">
    <source>
        <dbReference type="PIRNR" id="PIRNR001238"/>
    </source>
</evidence>
<keyword evidence="1 3" id="KW-0862">Zinc</keyword>
<dbReference type="InterPro" id="IPR010229">
    <property type="entry name" value="Pept_M38_dipep"/>
</dbReference>
<feature type="binding site" evidence="3">
    <location>
        <position position="64"/>
    </location>
    <ligand>
        <name>Zn(2+)</name>
        <dbReference type="ChEBI" id="CHEBI:29105"/>
        <label>1</label>
        <note>catalytic</note>
    </ligand>
</feature>
<evidence type="ECO:0000256" key="3">
    <source>
        <dbReference type="PIRSR" id="PIRSR001238-3"/>
    </source>
</evidence>
<keyword evidence="1 5" id="KW-0378">Hydrolase</keyword>
<comment type="PTM">
    <text evidence="1">Carboxylation allows a single lysine to coordinate two zinc ions.</text>
</comment>